<feature type="region of interest" description="Disordered" evidence="1">
    <location>
        <begin position="34"/>
        <end position="69"/>
    </location>
</feature>
<organism evidence="2">
    <name type="scientific">Caldilineaceae bacterium SB0675_bin_29</name>
    <dbReference type="NCBI Taxonomy" id="2605266"/>
    <lineage>
        <taxon>Bacteria</taxon>
        <taxon>Bacillati</taxon>
        <taxon>Chloroflexota</taxon>
        <taxon>Caldilineae</taxon>
        <taxon>Caldilineales</taxon>
        <taxon>Caldilineaceae</taxon>
    </lineage>
</organism>
<name>A0A6B1G1B4_9CHLR</name>
<protein>
    <submittedName>
        <fullName evidence="2">DUF3179 domain-containing protein</fullName>
    </submittedName>
</protein>
<dbReference type="InterPro" id="IPR021516">
    <property type="entry name" value="DUF3179"/>
</dbReference>
<comment type="caution">
    <text evidence="2">The sequence shown here is derived from an EMBL/GenBank/DDBJ whole genome shotgun (WGS) entry which is preliminary data.</text>
</comment>
<feature type="compositionally biased region" description="Low complexity" evidence="1">
    <location>
        <begin position="59"/>
        <end position="68"/>
    </location>
</feature>
<gene>
    <name evidence="2" type="ORF">F4148_09260</name>
</gene>
<dbReference type="PROSITE" id="PS51257">
    <property type="entry name" value="PROKAR_LIPOPROTEIN"/>
    <property type="match status" value="1"/>
</dbReference>
<accession>A0A6B1G1B4</accession>
<proteinExistence type="predicted"/>
<dbReference type="Pfam" id="PF11376">
    <property type="entry name" value="DUF3179"/>
    <property type="match status" value="1"/>
</dbReference>
<dbReference type="AlphaFoldDB" id="A0A6B1G1B4"/>
<evidence type="ECO:0000313" key="2">
    <source>
        <dbReference type="EMBL" id="MYH61931.1"/>
    </source>
</evidence>
<reference evidence="2" key="1">
    <citation type="submission" date="2019-09" db="EMBL/GenBank/DDBJ databases">
        <title>Characterisation of the sponge microbiome using genome-centric metagenomics.</title>
        <authorList>
            <person name="Engelberts J.P."/>
            <person name="Robbins S.J."/>
            <person name="De Goeij J.M."/>
            <person name="Aranda M."/>
            <person name="Bell S.C."/>
            <person name="Webster N.S."/>
        </authorList>
    </citation>
    <scope>NUCLEOTIDE SEQUENCE</scope>
    <source>
        <strain evidence="2">SB0675_bin_29</strain>
    </source>
</reference>
<dbReference type="EMBL" id="VYDA01000343">
    <property type="protein sequence ID" value="MYH61931.1"/>
    <property type="molecule type" value="Genomic_DNA"/>
</dbReference>
<evidence type="ECO:0000256" key="1">
    <source>
        <dbReference type="SAM" id="MobiDB-lite"/>
    </source>
</evidence>
<sequence>MLRNRWIQLGGLLIIAAFILLACVPIGSEEAPVQPAAATESEGGEAVTADTGSDDADSSDTSAEETASLNAGVPQLSADLITDGVPPPLRTRGFSTDFSRRTVEWDSILSGGPPKDGIPAVDSPEFESISAGDEWLEDLEPVILNSHGEVSRAYPLSILIWHEIVNDEVDGQPVSITFCPLCNASIAFDRNFDGQVLDFGTTGRLRNSDLIMYDRQTETWWQQFTGEGIVGKYAGEQLNFLSTQVISWGDFKEAHPDGEVLARPNMPRNYGYNPYVGYDSTSRPFLFLGTPDARLEPAERVLGLTTETEAIAYPFPALEEAGVVHDLFGGVELAIFHKAGLASALDSSVISKGRDIGAVAVYERQVGDQLLTFSPNEDGTFSDAETGSTWDILGEAVDGPLAGETLTPILHFDHFWFAWAAFFPATELYGTN</sequence>